<dbReference type="RefSeq" id="WP_129018829.1">
    <property type="nucleotide sequence ID" value="NZ_SDDZ01000017.1"/>
</dbReference>
<feature type="domain" description="Glycosyl transferase family 1" evidence="2">
    <location>
        <begin position="204"/>
        <end position="374"/>
    </location>
</feature>
<dbReference type="EMBL" id="SDDZ01000017">
    <property type="protein sequence ID" value="RXJ44490.1"/>
    <property type="molecule type" value="Genomic_DNA"/>
</dbReference>
<dbReference type="GO" id="GO:0016757">
    <property type="term" value="F:glycosyltransferase activity"/>
    <property type="evidence" value="ECO:0007669"/>
    <property type="project" value="InterPro"/>
</dbReference>
<dbReference type="PANTHER" id="PTHR46401">
    <property type="entry name" value="GLYCOSYLTRANSFERASE WBBK-RELATED"/>
    <property type="match status" value="1"/>
</dbReference>
<evidence type="ECO:0000259" key="2">
    <source>
        <dbReference type="Pfam" id="PF00534"/>
    </source>
</evidence>
<comment type="caution">
    <text evidence="4">The sequence shown here is derived from an EMBL/GenBank/DDBJ whole genome shotgun (WGS) entry which is preliminary data.</text>
</comment>
<name>A0A4Q0XDS5_9FLAO</name>
<evidence type="ECO:0000313" key="4">
    <source>
        <dbReference type="EMBL" id="RXJ44490.1"/>
    </source>
</evidence>
<dbReference type="InterPro" id="IPR001296">
    <property type="entry name" value="Glyco_trans_1"/>
</dbReference>
<dbReference type="CDD" id="cd03801">
    <property type="entry name" value="GT4_PimA-like"/>
    <property type="match status" value="1"/>
</dbReference>
<keyword evidence="1 4" id="KW-0808">Transferase</keyword>
<dbReference type="InterPro" id="IPR028098">
    <property type="entry name" value="Glyco_trans_4-like_N"/>
</dbReference>
<dbReference type="AlphaFoldDB" id="A0A4Q0XDS5"/>
<gene>
    <name evidence="4" type="ORF">ESZ48_17655</name>
</gene>
<protein>
    <submittedName>
        <fullName evidence="4">Glycosyltransferase</fullName>
    </submittedName>
</protein>
<accession>A0A4Q0XDS5</accession>
<dbReference type="Gene3D" id="3.40.50.2000">
    <property type="entry name" value="Glycogen Phosphorylase B"/>
    <property type="match status" value="2"/>
</dbReference>
<evidence type="ECO:0000256" key="1">
    <source>
        <dbReference type="ARBA" id="ARBA00022679"/>
    </source>
</evidence>
<evidence type="ECO:0000313" key="5">
    <source>
        <dbReference type="Proteomes" id="UP000289792"/>
    </source>
</evidence>
<dbReference type="OrthoDB" id="1450439at2"/>
<dbReference type="SUPFAM" id="SSF53756">
    <property type="entry name" value="UDP-Glycosyltransferase/glycogen phosphorylase"/>
    <property type="match status" value="1"/>
</dbReference>
<feature type="domain" description="Glycosyltransferase subfamily 4-like N-terminal" evidence="3">
    <location>
        <begin position="21"/>
        <end position="192"/>
    </location>
</feature>
<organism evidence="4 5">
    <name type="scientific">Gelidibacter gilvus</name>
    <dbReference type="NCBI Taxonomy" id="59602"/>
    <lineage>
        <taxon>Bacteria</taxon>
        <taxon>Pseudomonadati</taxon>
        <taxon>Bacteroidota</taxon>
        <taxon>Flavobacteriia</taxon>
        <taxon>Flavobacteriales</taxon>
        <taxon>Flavobacteriaceae</taxon>
        <taxon>Gelidibacter</taxon>
    </lineage>
</organism>
<proteinExistence type="predicted"/>
<dbReference type="Proteomes" id="UP000289792">
    <property type="component" value="Unassembled WGS sequence"/>
</dbReference>
<dbReference type="Pfam" id="PF00534">
    <property type="entry name" value="Glycos_transf_1"/>
    <property type="match status" value="1"/>
</dbReference>
<reference evidence="4 5" key="1">
    <citation type="submission" date="2019-01" db="EMBL/GenBank/DDBJ databases">
        <title>Genome sequence of the Antarctic species Gelidibacter gilvus ACAM 158(T).</title>
        <authorList>
            <person name="Bowman J.P."/>
        </authorList>
    </citation>
    <scope>NUCLEOTIDE SEQUENCE [LARGE SCALE GENOMIC DNA]</scope>
    <source>
        <strain evidence="4 5">IC158</strain>
    </source>
</reference>
<dbReference type="GO" id="GO:0009103">
    <property type="term" value="P:lipopolysaccharide biosynthetic process"/>
    <property type="evidence" value="ECO:0007669"/>
    <property type="project" value="TreeGrafter"/>
</dbReference>
<dbReference type="Pfam" id="PF13439">
    <property type="entry name" value="Glyco_transf_4"/>
    <property type="match status" value="1"/>
</dbReference>
<keyword evidence="5" id="KW-1185">Reference proteome</keyword>
<evidence type="ECO:0000259" key="3">
    <source>
        <dbReference type="Pfam" id="PF13439"/>
    </source>
</evidence>
<dbReference type="PANTHER" id="PTHR46401:SF2">
    <property type="entry name" value="GLYCOSYLTRANSFERASE WBBK-RELATED"/>
    <property type="match status" value="1"/>
</dbReference>
<sequence>MNIGVVVDNEFDHDHRVQKEIRLLQDEGHTIFVLCFDFKNTYKTYPDLTVNRVRIHRKLRDLFVLLSTNFKFYERLWKNNITQFITNNNLDALHVHDLYLAKAAKKGIQKSTRNIPLTLDLHENYPAAINSYEWAVKGWRKYVVQPQKWYKKEGEYLNYADRVIVLSTSFKQNLLERFAFLKSESIYVHPNMPDFESFQTFEKNDYDVEFDSKLPTLFYFGVVAKRRGIMDILPWMIELLEEGNQFHTLIIGPTDKADKTLFQSYIDHPILKDHLTYIPWADVKYLPAYLKKITIGLAPFQVNAQHDSGVANKLFQYMYGEIPILATKCKAQQELIESAECGLLYETKEEFKTELKRLIANPNLRQKLGENGKKKLLELYENRADREFLEIYRE</sequence>